<proteinExistence type="predicted"/>
<protein>
    <submittedName>
        <fullName evidence="1">Uncharacterized protein</fullName>
    </submittedName>
</protein>
<reference evidence="1" key="3">
    <citation type="submission" date="2024-01" db="EMBL/GenBank/DDBJ databases">
        <authorList>
            <person name="Coelho M.A."/>
            <person name="David-Palma M."/>
            <person name="Shea T."/>
            <person name="Sun S."/>
            <person name="Cuomo C.A."/>
            <person name="Heitman J."/>
        </authorList>
    </citation>
    <scope>NUCLEOTIDE SEQUENCE</scope>
    <source>
        <strain evidence="1">CBS 7841</strain>
    </source>
</reference>
<dbReference type="EMBL" id="CP143791">
    <property type="protein sequence ID" value="WVN90990.1"/>
    <property type="molecule type" value="Genomic_DNA"/>
</dbReference>
<name>A0A1E3IJQ5_9TREE</name>
<reference evidence="1" key="2">
    <citation type="journal article" date="2022" name="Elife">
        <title>Obligate sexual reproduction of a homothallic fungus closely related to the Cryptococcus pathogenic species complex.</title>
        <authorList>
            <person name="Passer A.R."/>
            <person name="Clancey S.A."/>
            <person name="Shea T."/>
            <person name="David-Palma M."/>
            <person name="Averette A.F."/>
            <person name="Boekhout T."/>
            <person name="Porcel B.M."/>
            <person name="Nowrousian M."/>
            <person name="Cuomo C.A."/>
            <person name="Sun S."/>
            <person name="Heitman J."/>
            <person name="Coelho M.A."/>
        </authorList>
    </citation>
    <scope>NUCLEOTIDE SEQUENCE</scope>
    <source>
        <strain evidence="1">CBS 7841</strain>
    </source>
</reference>
<dbReference type="Proteomes" id="UP000094043">
    <property type="component" value="Chromosome 8"/>
</dbReference>
<dbReference type="AlphaFoldDB" id="A0A1E3IJQ5"/>
<dbReference type="GO" id="GO:0005758">
    <property type="term" value="C:mitochondrial intermembrane space"/>
    <property type="evidence" value="ECO:0007669"/>
    <property type="project" value="InterPro"/>
</dbReference>
<dbReference type="PANTHER" id="PTHR11158">
    <property type="entry name" value="MSF1/PX19 RELATED"/>
    <property type="match status" value="1"/>
</dbReference>
<reference evidence="1" key="1">
    <citation type="submission" date="2016-06" db="EMBL/GenBank/DDBJ databases">
        <authorList>
            <person name="Cuomo C."/>
            <person name="Litvintseva A."/>
            <person name="Heitman J."/>
            <person name="Chen Y."/>
            <person name="Sun S."/>
            <person name="Springer D."/>
            <person name="Dromer F."/>
            <person name="Young S."/>
            <person name="Zeng Q."/>
            <person name="Chapman S."/>
            <person name="Gujja S."/>
            <person name="Saif S."/>
            <person name="Birren B."/>
        </authorList>
    </citation>
    <scope>NUCLEOTIDE SEQUENCE</scope>
    <source>
        <strain evidence="1">CBS 7841</strain>
    </source>
</reference>
<evidence type="ECO:0000313" key="2">
    <source>
        <dbReference type="Proteomes" id="UP000094043"/>
    </source>
</evidence>
<dbReference type="PROSITE" id="PS50904">
    <property type="entry name" value="PRELI_MSF1"/>
    <property type="match status" value="1"/>
</dbReference>
<dbReference type="RefSeq" id="XP_066071690.1">
    <property type="nucleotide sequence ID" value="XM_066215593.1"/>
</dbReference>
<dbReference type="KEGG" id="cdep:91090444"/>
<keyword evidence="2" id="KW-1185">Reference proteome</keyword>
<dbReference type="InterPro" id="IPR006797">
    <property type="entry name" value="PRELI/MSF1_dom"/>
</dbReference>
<gene>
    <name evidence="1" type="ORF">L203_106236</name>
</gene>
<sequence length="180" mass="20163">MKLFENDVVYDFPVTHTLSRLHSKYPNPFATHVYSVDTIDRSIDTKTGIVRSERLIGVSQGAPRWVTKLFKLPAIAYVREVIFIDPSKTLATSMSINLNLAQYVSCLELITYSPHDNESTLFRQRALLVSSFPTKLVARRLEQVSLDRFKSNAGIGKQGFEWVLSRPGDVPSTTSGPCGL</sequence>
<organism evidence="1 2">
    <name type="scientific">Cryptococcus depauperatus CBS 7841</name>
    <dbReference type="NCBI Taxonomy" id="1295531"/>
    <lineage>
        <taxon>Eukaryota</taxon>
        <taxon>Fungi</taxon>
        <taxon>Dikarya</taxon>
        <taxon>Basidiomycota</taxon>
        <taxon>Agaricomycotina</taxon>
        <taxon>Tremellomycetes</taxon>
        <taxon>Tremellales</taxon>
        <taxon>Cryptococcaceae</taxon>
        <taxon>Cryptococcus</taxon>
    </lineage>
</organism>
<accession>A0A1E3IJQ5</accession>
<dbReference type="Pfam" id="PF04707">
    <property type="entry name" value="PRELI"/>
    <property type="match status" value="1"/>
</dbReference>
<evidence type="ECO:0000313" key="1">
    <source>
        <dbReference type="EMBL" id="WVN90990.1"/>
    </source>
</evidence>
<dbReference type="GeneID" id="91090444"/>
<dbReference type="OrthoDB" id="407630at2759"/>
<dbReference type="InterPro" id="IPR037365">
    <property type="entry name" value="Slowmo/Ups"/>
</dbReference>
<dbReference type="VEuPathDB" id="FungiDB:L203_02762"/>